<feature type="compositionally biased region" description="Basic and acidic residues" evidence="1">
    <location>
        <begin position="79"/>
        <end position="106"/>
    </location>
</feature>
<evidence type="ECO:0000256" key="1">
    <source>
        <dbReference type="SAM" id="MobiDB-lite"/>
    </source>
</evidence>
<reference evidence="2 3" key="1">
    <citation type="journal article" date="2016" name="Nat. Commun.">
        <title>Thousands of microbial genomes shed light on interconnected biogeochemical processes in an aquifer system.</title>
        <authorList>
            <person name="Anantharaman K."/>
            <person name="Brown C.T."/>
            <person name="Hug L.A."/>
            <person name="Sharon I."/>
            <person name="Castelle C.J."/>
            <person name="Probst A.J."/>
            <person name="Thomas B.C."/>
            <person name="Singh A."/>
            <person name="Wilkins M.J."/>
            <person name="Karaoz U."/>
            <person name="Brodie E.L."/>
            <person name="Williams K.H."/>
            <person name="Hubbard S.S."/>
            <person name="Banfield J.F."/>
        </authorList>
    </citation>
    <scope>NUCLEOTIDE SEQUENCE [LARGE SCALE GENOMIC DNA]</scope>
</reference>
<feature type="region of interest" description="Disordered" evidence="1">
    <location>
        <begin position="207"/>
        <end position="233"/>
    </location>
</feature>
<dbReference type="STRING" id="1798705.A2563_00280"/>
<feature type="region of interest" description="Disordered" evidence="1">
    <location>
        <begin position="1"/>
        <end position="23"/>
    </location>
</feature>
<organism evidence="2 3">
    <name type="scientific">Candidatus Magasanikbacteria bacterium RIFOXYD1_FULL_40_23</name>
    <dbReference type="NCBI Taxonomy" id="1798705"/>
    <lineage>
        <taxon>Bacteria</taxon>
        <taxon>Candidatus Magasanikiibacteriota</taxon>
    </lineage>
</organism>
<comment type="caution">
    <text evidence="2">The sequence shown here is derived from an EMBL/GenBank/DDBJ whole genome shotgun (WGS) entry which is preliminary data.</text>
</comment>
<accession>A0A1F6PAA8</accession>
<dbReference type="Proteomes" id="UP000176634">
    <property type="component" value="Unassembled WGS sequence"/>
</dbReference>
<protein>
    <submittedName>
        <fullName evidence="2">Uncharacterized protein</fullName>
    </submittedName>
</protein>
<evidence type="ECO:0000313" key="2">
    <source>
        <dbReference type="EMBL" id="OGH93111.1"/>
    </source>
</evidence>
<dbReference type="AlphaFoldDB" id="A0A1F6PAA8"/>
<evidence type="ECO:0000313" key="3">
    <source>
        <dbReference type="Proteomes" id="UP000176634"/>
    </source>
</evidence>
<feature type="compositionally biased region" description="Basic and acidic residues" evidence="1">
    <location>
        <begin position="127"/>
        <end position="157"/>
    </location>
</feature>
<gene>
    <name evidence="2" type="ORF">A2563_00280</name>
</gene>
<proteinExistence type="predicted"/>
<feature type="region of interest" description="Disordered" evidence="1">
    <location>
        <begin position="55"/>
        <end position="157"/>
    </location>
</feature>
<dbReference type="EMBL" id="MFRA01000002">
    <property type="protein sequence ID" value="OGH93111.1"/>
    <property type="molecule type" value="Genomic_DNA"/>
</dbReference>
<feature type="compositionally biased region" description="Polar residues" evidence="1">
    <location>
        <begin position="1"/>
        <end position="14"/>
    </location>
</feature>
<sequence>MRRGTSETGQQNNGYEAVDLSPLEKAGLEPGDVVRLKAKTKDVVPPTEIKAEKAVLPEDDFSDEPTKVFKRKPKAKLLTPEDHKENSRKRVENSRKAVEPSQDTKDALQMVRDISTPTGEALAEVRALSESHNDPEVVAEREKSKKNAKSELEQAREDLNNARQNFIDEAEEVNDLDRIRDSIANSAKQAEVKKLDEEIKAGFKSANEDSVSRSRVKKSVSAKETSVQKREAPAETDKVKNAKIFAENAILAYSKLYIEYDPKAISKLHKGAEDAVAALDLTTVTPPPLRAIFSSKGRQLRDVYGKVQEAIKKYNDEVEAS</sequence>
<name>A0A1F6PAA8_9BACT</name>